<dbReference type="RefSeq" id="WP_344957542.1">
    <property type="nucleotide sequence ID" value="NZ_BAAAZG010000061.1"/>
</dbReference>
<dbReference type="InterPro" id="IPR034660">
    <property type="entry name" value="DinB/YfiT-like"/>
</dbReference>
<organism evidence="2 3">
    <name type="scientific">Actinomadura miaoliensis</name>
    <dbReference type="NCBI Taxonomy" id="430685"/>
    <lineage>
        <taxon>Bacteria</taxon>
        <taxon>Bacillati</taxon>
        <taxon>Actinomycetota</taxon>
        <taxon>Actinomycetes</taxon>
        <taxon>Streptosporangiales</taxon>
        <taxon>Thermomonosporaceae</taxon>
        <taxon>Actinomadura</taxon>
    </lineage>
</organism>
<dbReference type="Gene3D" id="1.20.120.450">
    <property type="entry name" value="dinb family like domain"/>
    <property type="match status" value="1"/>
</dbReference>
<proteinExistence type="predicted"/>
<dbReference type="Pfam" id="PF11716">
    <property type="entry name" value="MDMPI_N"/>
    <property type="match status" value="1"/>
</dbReference>
<keyword evidence="3" id="KW-1185">Reference proteome</keyword>
<evidence type="ECO:0000313" key="2">
    <source>
        <dbReference type="EMBL" id="GAA4100504.1"/>
    </source>
</evidence>
<dbReference type="InterPro" id="IPR024344">
    <property type="entry name" value="MDMPI_metal-binding"/>
</dbReference>
<dbReference type="Proteomes" id="UP001500683">
    <property type="component" value="Unassembled WGS sequence"/>
</dbReference>
<evidence type="ECO:0000259" key="1">
    <source>
        <dbReference type="Pfam" id="PF11716"/>
    </source>
</evidence>
<reference evidence="3" key="1">
    <citation type="journal article" date="2019" name="Int. J. Syst. Evol. Microbiol.">
        <title>The Global Catalogue of Microorganisms (GCM) 10K type strain sequencing project: providing services to taxonomists for standard genome sequencing and annotation.</title>
        <authorList>
            <consortium name="The Broad Institute Genomics Platform"/>
            <consortium name="The Broad Institute Genome Sequencing Center for Infectious Disease"/>
            <person name="Wu L."/>
            <person name="Ma J."/>
        </authorList>
    </citation>
    <scope>NUCLEOTIDE SEQUENCE [LARGE SCALE GENOMIC DNA]</scope>
    <source>
        <strain evidence="3">JCM 16702</strain>
    </source>
</reference>
<evidence type="ECO:0000313" key="3">
    <source>
        <dbReference type="Proteomes" id="UP001500683"/>
    </source>
</evidence>
<dbReference type="EMBL" id="BAAAZG010000061">
    <property type="protein sequence ID" value="GAA4100504.1"/>
    <property type="molecule type" value="Genomic_DNA"/>
</dbReference>
<gene>
    <name evidence="2" type="ORF">GCM10022214_77300</name>
</gene>
<name>A0ABP7X0B4_9ACTN</name>
<keyword evidence="2" id="KW-0413">Isomerase</keyword>
<accession>A0ABP7X0B4</accession>
<dbReference type="SUPFAM" id="SSF109854">
    <property type="entry name" value="DinB/YfiT-like putative metalloenzymes"/>
    <property type="match status" value="1"/>
</dbReference>
<comment type="caution">
    <text evidence="2">The sequence shown here is derived from an EMBL/GenBank/DDBJ whole genome shotgun (WGS) entry which is preliminary data.</text>
</comment>
<dbReference type="GO" id="GO:0016853">
    <property type="term" value="F:isomerase activity"/>
    <property type="evidence" value="ECO:0007669"/>
    <property type="project" value="UniProtKB-KW"/>
</dbReference>
<sequence>MLAPVLTGKWPAVRAAVENVGDQFADLLLSVPPGAMATADWTVADTAAHVVGISGKYAAMLRSPAGPGFDPEFTAVLNATTVDTVVDFNEVLLTHVGERDPRALAGRLRDDIAEMLRVSAAMDPGEPIDWLGASRVPAAGLLAHLVNELQIHGRDIARATGASWPVSRADAALFFELFLLGVTTYGYGRLLDRDGPERAGRIAVEFRSRHTAPAAMILTDGFVTAERPPGRDIDVRLFFDPVVLNLMLFGRLSRVRAALTGGLTVRGGRRPWLLPAFMSKVRLPS</sequence>
<protein>
    <submittedName>
        <fullName evidence="2">Maleylpyruvate isomerase family mycothiol-dependent enzyme</fullName>
    </submittedName>
</protein>
<feature type="domain" description="Mycothiol-dependent maleylpyruvate isomerase metal-binding" evidence="1">
    <location>
        <begin position="38"/>
        <end position="157"/>
    </location>
</feature>